<reference evidence="1" key="1">
    <citation type="journal article" date="2020" name="Nature">
        <title>Giant virus diversity and host interactions through global metagenomics.</title>
        <authorList>
            <person name="Schulz F."/>
            <person name="Roux S."/>
            <person name="Paez-Espino D."/>
            <person name="Jungbluth S."/>
            <person name="Walsh D.A."/>
            <person name="Denef V.J."/>
            <person name="McMahon K.D."/>
            <person name="Konstantinidis K.T."/>
            <person name="Eloe-Fadrosh E.A."/>
            <person name="Kyrpides N.C."/>
            <person name="Woyke T."/>
        </authorList>
    </citation>
    <scope>NUCLEOTIDE SEQUENCE</scope>
    <source>
        <strain evidence="1">GVMAG-S-1040241-154</strain>
    </source>
</reference>
<organism evidence="1">
    <name type="scientific">viral metagenome</name>
    <dbReference type="NCBI Taxonomy" id="1070528"/>
    <lineage>
        <taxon>unclassified sequences</taxon>
        <taxon>metagenomes</taxon>
        <taxon>organismal metagenomes</taxon>
    </lineage>
</organism>
<proteinExistence type="predicted"/>
<sequence>MNNTLSYWNILKNNFKDIIINNTELNKKYNFLKNYEFNVLLYTVYGFPIDLFIDEVIKYKYNLNTINKFEYTWEKTVVYYETPYFFEIDLMNPTIPKDFNFLNKFILHVLKNKNITDRKHLIIIKHIDVLKDNFSVLKILFESFSTNAFFICTTFSISSIENAIISRFASFRIPLFTNIEIQNIFNKYFNINLNNYLIINNSRNIIFCIFIATIEEKESHLITNEFCNLNYPPLYDFMKNFNKKKYNLEAIRSLSYNCFQYNIKLSQILSDILKIIPNKNKHDVLKHACDLEHKLVLTNKAREPLYIEALLCYVLL</sequence>
<dbReference type="SUPFAM" id="SSF52540">
    <property type="entry name" value="P-loop containing nucleoside triphosphate hydrolases"/>
    <property type="match status" value="1"/>
</dbReference>
<dbReference type="EMBL" id="MN740684">
    <property type="protein sequence ID" value="QHU07233.1"/>
    <property type="molecule type" value="Genomic_DNA"/>
</dbReference>
<accession>A0A6C0JPC9</accession>
<evidence type="ECO:0008006" key="2">
    <source>
        <dbReference type="Google" id="ProtNLM"/>
    </source>
</evidence>
<dbReference type="InterPro" id="IPR027417">
    <property type="entry name" value="P-loop_NTPase"/>
</dbReference>
<dbReference type="Gene3D" id="3.40.50.300">
    <property type="entry name" value="P-loop containing nucleotide triphosphate hydrolases"/>
    <property type="match status" value="1"/>
</dbReference>
<dbReference type="AlphaFoldDB" id="A0A6C0JPC9"/>
<name>A0A6C0JPC9_9ZZZZ</name>
<protein>
    <recommendedName>
        <fullName evidence="2">DNA polymerase III delta N-terminal domain-containing protein</fullName>
    </recommendedName>
</protein>
<evidence type="ECO:0000313" key="1">
    <source>
        <dbReference type="EMBL" id="QHU07233.1"/>
    </source>
</evidence>